<dbReference type="RefSeq" id="WP_152263128.1">
    <property type="nucleotide sequence ID" value="NZ_VOKX01000014.1"/>
</dbReference>
<evidence type="ECO:0008006" key="4">
    <source>
        <dbReference type="Google" id="ProtNLM"/>
    </source>
</evidence>
<dbReference type="AlphaFoldDB" id="A0A5N5WCT0"/>
<evidence type="ECO:0000313" key="2">
    <source>
        <dbReference type="EMBL" id="KAB7848570.1"/>
    </source>
</evidence>
<keyword evidence="1" id="KW-0732">Signal</keyword>
<reference evidence="2 3" key="1">
    <citation type="journal article" date="2019" name="Microb. Cell Fact.">
        <title>Exploring novel herbicidin analogues by transcriptional regulator overexpression and MS/MS molecular networking.</title>
        <authorList>
            <person name="Shi Y."/>
            <person name="Gu R."/>
            <person name="Li Y."/>
            <person name="Wang X."/>
            <person name="Ren W."/>
            <person name="Li X."/>
            <person name="Wang L."/>
            <person name="Xie Y."/>
            <person name="Hong B."/>
        </authorList>
    </citation>
    <scope>NUCLEOTIDE SEQUENCE [LARGE SCALE GENOMIC DNA]</scope>
    <source>
        <strain evidence="2 3">US-43</strain>
    </source>
</reference>
<name>A0A5N5WCT0_STRMB</name>
<accession>A0A5N5WCT0</accession>
<protein>
    <recommendedName>
        <fullName evidence="4">Secreted protein</fullName>
    </recommendedName>
</protein>
<comment type="caution">
    <text evidence="2">The sequence shown here is derived from an EMBL/GenBank/DDBJ whole genome shotgun (WGS) entry which is preliminary data.</text>
</comment>
<organism evidence="2 3">
    <name type="scientific">Streptomyces mobaraensis</name>
    <name type="common">Streptoverticillium mobaraense</name>
    <dbReference type="NCBI Taxonomy" id="35621"/>
    <lineage>
        <taxon>Bacteria</taxon>
        <taxon>Bacillati</taxon>
        <taxon>Actinomycetota</taxon>
        <taxon>Actinomycetes</taxon>
        <taxon>Kitasatosporales</taxon>
        <taxon>Streptomycetaceae</taxon>
        <taxon>Streptomyces</taxon>
    </lineage>
</organism>
<gene>
    <name evidence="2" type="ORF">FRZ00_09855</name>
</gene>
<dbReference type="EMBL" id="VOKX01000014">
    <property type="protein sequence ID" value="KAB7848570.1"/>
    <property type="molecule type" value="Genomic_DNA"/>
</dbReference>
<dbReference type="Proteomes" id="UP000327000">
    <property type="component" value="Unassembled WGS sequence"/>
</dbReference>
<evidence type="ECO:0000256" key="1">
    <source>
        <dbReference type="SAM" id="SignalP"/>
    </source>
</evidence>
<sequence>MRKKLTAASVAAAALLLGGLATAGPAAAAAGSSGAQTVTARYDCGRFGVTDLTIEGSADHGVGSIRFSTSGGIAPADIPADSVSATLRLRKADGGIASFSGTANAATPAGQPVVVGPLTGPVAAGDRLDSYIPAAGSGDSSLSLNVLGTANTCTAVSLQTPGPLVF</sequence>
<proteinExistence type="predicted"/>
<dbReference type="OrthoDB" id="4350624at2"/>
<feature type="chain" id="PRO_5038337045" description="Secreted protein" evidence="1">
    <location>
        <begin position="24"/>
        <end position="166"/>
    </location>
</feature>
<keyword evidence="3" id="KW-1185">Reference proteome</keyword>
<evidence type="ECO:0000313" key="3">
    <source>
        <dbReference type="Proteomes" id="UP000327000"/>
    </source>
</evidence>
<feature type="signal peptide" evidence="1">
    <location>
        <begin position="1"/>
        <end position="23"/>
    </location>
</feature>